<feature type="region of interest" description="Disordered" evidence="2">
    <location>
        <begin position="1108"/>
        <end position="1180"/>
    </location>
</feature>
<proteinExistence type="predicted"/>
<dbReference type="Gene3D" id="3.40.50.150">
    <property type="entry name" value="Vaccinia Virus protein VP39"/>
    <property type="match status" value="1"/>
</dbReference>
<feature type="region of interest" description="Disordered" evidence="2">
    <location>
        <begin position="1"/>
        <end position="208"/>
    </location>
</feature>
<feature type="compositionally biased region" description="Low complexity" evidence="2">
    <location>
        <begin position="342"/>
        <end position="354"/>
    </location>
</feature>
<dbReference type="OrthoDB" id="5382952at2759"/>
<sequence>MASYKSGFDPPPRPSETSRARRLGTYMQQGAARMEKLEHREADIAHLSGQMEGESRLKAPSAGRPQQMGLPRPSMRDPSPSTRPKLEERRTGSSSSSFGFSRNAPKTTAPPAVRPTPELRGKSSRNVLRRKPSSVAQQAEPFRPQAERKESSSSSTKFSSTSSERRPSVDATQRSAEAYNEIFTRPARSKTPAAKESPQIYPELDRYRFKPETVVHNRHITDLPHKLSTQDLPPSTSISGTPVYSGGSSHHRYSGYSGSGYSASPSTRFSESPGPGAYSRDTTPTSISSQSPGILAPMKPTTTPRLRQGSPALNRPPLSTTGRRRAASIPSETEDSQQGLPSLRESITSSSSNSTVKGDGKAKEGKEKKKKKRLSPLPPSPPPRKSSQKFKKSRSEEPEDSPSKPSQAPAKPVMMSPADSSPAKPVRPTRTATPVITKATPPMRPSREGAPDLHVQMGVSPIVQSNLTGLPQSRRYSALPKPRSVGSSPQMPSQPTLRPQPGSRLPSRNNPSPSPIIPSPREATPAPSGLGIIPDLRPHPPTSRGISRTPSPSVSNTKSRFGLFSRRTKTTPEVTTLENRGSRKGPAAGTGHEGYGKYAASRGRSSSAGGFSSRQNSISLSIATSSSQESVSSTRTHDPFLLHRMSPVIIAGGGEIIENQNASSELTRTESNTSLPPLDRSRPSLESKGSGLSREVERTTLWPSAMPKEQTKRASAMALPKGRRTSDSSDDGVGKSSLAFRRSVLNNSTGPLNLPRPLNFENMVVSPSMTSLDASILSDESLMERAEIGTARKGMLTKPKKLEKKPKEPRKWNFFHRSQPNKPQPEPMPAMQVTVGKAPVKAIPHYALLDSSDDQLDPDSVNLEDLLHDAEVVAMSNEELDALQFGHYKEEIRRKEQLDNLVTPDLPEIISMPEPRIETPPAQVFFSSPEPMQTPEPMRMPERPKSPPPKDLHLTQEPARVRPSRLPQVGRIPKVISARPETTSPKSFSRPFARLSTVQPILTPLVIDTQSVAVGPSPPKPSTPEPQTEPQPEISAIPKLRQESTDSKSDSTTSHRDFLAFSPRKNSEATTSSSGGVSGLSFAATTAVIPAPDDPLEEDEMWDEYDDLIENPDDDTMRVPVSATSSHGVPFQYESYESRRLRKSKIRAKESPTLTSTPVIKEPEQPEPSPERRSALTSSSVYSVDMSARLKDALQAAPSPTTPLSFTEFFSGYGDRNNSVHEGSAQKKRHSSSSRSRKSGSSSTHSRSRSELMPIAEADKDTSSPISQVNLRVGSMTVSKWLTFGHVLFSPAREEIAAVGEQSKRHSILVIDGLGNDDWSFYAAETYPNSTFYNLSPTRPWSTDNAAPAPSFPLTPPNHRQVEYVSPLNKFPFPSSTFTVVVFRFPSAMSDPAYRNIISETKRVLKPGGYLEMAILDLDMMNMGNRTRRAVRGVKVKISNVDSGISLSNASDTVLKMVGRRGFEGIKSCMVGVPVASNIPLDPAAPSSSTSPPKDPKTQVLKQELSLTDLLHTPTSPAVDSSITKQVAKVGRWWYSRCYESLILAGGDQSASLFNDEVLLGECEEWRSSFKLCVAVARKPSLMSRPRGASV</sequence>
<evidence type="ECO:0000256" key="2">
    <source>
        <dbReference type="SAM" id="MobiDB-lite"/>
    </source>
</evidence>
<feature type="compositionally biased region" description="Polar residues" evidence="2">
    <location>
        <begin position="544"/>
        <end position="559"/>
    </location>
</feature>
<feature type="compositionally biased region" description="Low complexity" evidence="2">
    <location>
        <begin position="152"/>
        <end position="162"/>
    </location>
</feature>
<feature type="region of interest" description="Disordered" evidence="2">
    <location>
        <begin position="1009"/>
        <end position="1079"/>
    </location>
</feature>
<feature type="compositionally biased region" description="Basic and acidic residues" evidence="2">
    <location>
        <begin position="939"/>
        <end position="954"/>
    </location>
</feature>
<dbReference type="SUPFAM" id="SSF53335">
    <property type="entry name" value="S-adenosyl-L-methionine-dependent methyltransferases"/>
    <property type="match status" value="1"/>
</dbReference>
<feature type="compositionally biased region" description="Basic and acidic residues" evidence="2">
    <location>
        <begin position="33"/>
        <end position="44"/>
    </location>
</feature>
<evidence type="ECO:0000313" key="3">
    <source>
        <dbReference type="EMBL" id="CZR67353.1"/>
    </source>
</evidence>
<feature type="compositionally biased region" description="Polar residues" evidence="2">
    <location>
        <begin position="485"/>
        <end position="497"/>
    </location>
</feature>
<feature type="region of interest" description="Disordered" evidence="2">
    <location>
        <begin position="653"/>
        <end position="735"/>
    </location>
</feature>
<feature type="compositionally biased region" description="Polar residues" evidence="2">
    <location>
        <begin position="658"/>
        <end position="675"/>
    </location>
</feature>
<evidence type="ECO:0008006" key="5">
    <source>
        <dbReference type="Google" id="ProtNLM"/>
    </source>
</evidence>
<feature type="compositionally biased region" description="Basic and acidic residues" evidence="2">
    <location>
        <begin position="1040"/>
        <end position="1058"/>
    </location>
</feature>
<organism evidence="3 4">
    <name type="scientific">Phialocephala subalpina</name>
    <dbReference type="NCBI Taxonomy" id="576137"/>
    <lineage>
        <taxon>Eukaryota</taxon>
        <taxon>Fungi</taxon>
        <taxon>Dikarya</taxon>
        <taxon>Ascomycota</taxon>
        <taxon>Pezizomycotina</taxon>
        <taxon>Leotiomycetes</taxon>
        <taxon>Helotiales</taxon>
        <taxon>Mollisiaceae</taxon>
        <taxon>Phialocephala</taxon>
        <taxon>Phialocephala fortinii species complex</taxon>
    </lineage>
</organism>
<feature type="compositionally biased region" description="Basic and acidic residues" evidence="2">
    <location>
        <begin position="1161"/>
        <end position="1174"/>
    </location>
</feature>
<feature type="compositionally biased region" description="Polar residues" evidence="2">
    <location>
        <begin position="280"/>
        <end position="292"/>
    </location>
</feature>
<feature type="compositionally biased region" description="Polar residues" evidence="2">
    <location>
        <begin position="227"/>
        <end position="242"/>
    </location>
</feature>
<feature type="compositionally biased region" description="Low complexity" evidence="2">
    <location>
        <begin position="92"/>
        <end position="101"/>
    </location>
</feature>
<feature type="compositionally biased region" description="Basic residues" evidence="2">
    <location>
        <begin position="1226"/>
        <end position="1238"/>
    </location>
</feature>
<dbReference type="Proteomes" id="UP000184330">
    <property type="component" value="Unassembled WGS sequence"/>
</dbReference>
<dbReference type="PANTHER" id="PTHR13037">
    <property type="entry name" value="FORMIN"/>
    <property type="match status" value="1"/>
</dbReference>
<feature type="compositionally biased region" description="Polar residues" evidence="2">
    <location>
        <begin position="462"/>
        <end position="475"/>
    </location>
</feature>
<feature type="compositionally biased region" description="Basic and acidic residues" evidence="2">
    <location>
        <begin position="358"/>
        <end position="367"/>
    </location>
</feature>
<feature type="compositionally biased region" description="Low complexity" evidence="2">
    <location>
        <begin position="599"/>
        <end position="634"/>
    </location>
</feature>
<accession>A0A1L7XQN7</accession>
<keyword evidence="4" id="KW-1185">Reference proteome</keyword>
<feature type="region of interest" description="Disordered" evidence="2">
    <location>
        <begin position="220"/>
        <end position="641"/>
    </location>
</feature>
<dbReference type="PANTHER" id="PTHR13037:SF24">
    <property type="entry name" value="POLYCOMB PROTEIN PCL-RELATED"/>
    <property type="match status" value="1"/>
</dbReference>
<protein>
    <recommendedName>
        <fullName evidence="5">Methyltransferase type 11 domain-containing protein</fullName>
    </recommendedName>
</protein>
<dbReference type="STRING" id="576137.A0A1L7XQN7"/>
<gene>
    <name evidence="3" type="ORF">PAC_17252</name>
</gene>
<feature type="compositionally biased region" description="Pro residues" evidence="2">
    <location>
        <begin position="1016"/>
        <end position="1029"/>
    </location>
</feature>
<feature type="region of interest" description="Disordered" evidence="2">
    <location>
        <begin position="920"/>
        <end position="994"/>
    </location>
</feature>
<dbReference type="InterPro" id="IPR029063">
    <property type="entry name" value="SAM-dependent_MTases_sf"/>
</dbReference>
<feature type="compositionally biased region" description="Low complexity" evidence="2">
    <location>
        <begin position="403"/>
        <end position="412"/>
    </location>
</feature>
<name>A0A1L7XQN7_9HELO</name>
<evidence type="ECO:0000313" key="4">
    <source>
        <dbReference type="Proteomes" id="UP000184330"/>
    </source>
</evidence>
<dbReference type="EMBL" id="FJOG01000043">
    <property type="protein sequence ID" value="CZR67353.1"/>
    <property type="molecule type" value="Genomic_DNA"/>
</dbReference>
<feature type="region of interest" description="Disordered" evidence="2">
    <location>
        <begin position="1217"/>
        <end position="1263"/>
    </location>
</feature>
<evidence type="ECO:0000256" key="1">
    <source>
        <dbReference type="ARBA" id="ARBA00022581"/>
    </source>
</evidence>
<feature type="compositionally biased region" description="Low complexity" evidence="2">
    <location>
        <begin position="244"/>
        <end position="266"/>
    </location>
</feature>
<keyword evidence="1" id="KW-0945">Host-virus interaction</keyword>
<reference evidence="3 4" key="1">
    <citation type="submission" date="2016-03" db="EMBL/GenBank/DDBJ databases">
        <authorList>
            <person name="Ploux O."/>
        </authorList>
    </citation>
    <scope>NUCLEOTIDE SEQUENCE [LARGE SCALE GENOMIC DNA]</scope>
    <source>
        <strain evidence="3 4">UAMH 11012</strain>
    </source>
</reference>